<proteinExistence type="predicted"/>
<organism evidence="1 2">
    <name type="scientific">Oceanobacillus kimchii</name>
    <dbReference type="NCBI Taxonomy" id="746691"/>
    <lineage>
        <taxon>Bacteria</taxon>
        <taxon>Bacillati</taxon>
        <taxon>Bacillota</taxon>
        <taxon>Bacilli</taxon>
        <taxon>Bacillales</taxon>
        <taxon>Bacillaceae</taxon>
        <taxon>Oceanobacillus</taxon>
    </lineage>
</organism>
<dbReference type="RefSeq" id="WP_069685536.1">
    <property type="nucleotide sequence ID" value="NZ_BSKO01000001.1"/>
</dbReference>
<dbReference type="SUPFAM" id="SSF56784">
    <property type="entry name" value="HAD-like"/>
    <property type="match status" value="1"/>
</dbReference>
<dbReference type="SFLD" id="SFLDG01140">
    <property type="entry name" value="C2.B:_Phosphomannomutase_and_P"/>
    <property type="match status" value="1"/>
</dbReference>
<dbReference type="CDD" id="cd07517">
    <property type="entry name" value="HAD_HPP"/>
    <property type="match status" value="1"/>
</dbReference>
<dbReference type="PROSITE" id="PS01228">
    <property type="entry name" value="COF_1"/>
    <property type="match status" value="1"/>
</dbReference>
<dbReference type="SFLD" id="SFLDS00003">
    <property type="entry name" value="Haloacid_Dehalogenase"/>
    <property type="match status" value="1"/>
</dbReference>
<dbReference type="Pfam" id="PF08282">
    <property type="entry name" value="Hydrolase_3"/>
    <property type="match status" value="1"/>
</dbReference>
<dbReference type="NCBIfam" id="TIGR00099">
    <property type="entry name" value="Cof-subfamily"/>
    <property type="match status" value="1"/>
</dbReference>
<dbReference type="PANTHER" id="PTHR10000">
    <property type="entry name" value="PHOSPHOSERINE PHOSPHATASE"/>
    <property type="match status" value="1"/>
</dbReference>
<dbReference type="InterPro" id="IPR036412">
    <property type="entry name" value="HAD-like_sf"/>
</dbReference>
<comment type="caution">
    <text evidence="1">The sequence shown here is derived from an EMBL/GenBank/DDBJ whole genome shotgun (WGS) entry which is preliminary data.</text>
</comment>
<gene>
    <name evidence="1" type="ORF">MACH08_31000</name>
</gene>
<dbReference type="Gene3D" id="3.30.1240.10">
    <property type="match status" value="1"/>
</dbReference>
<dbReference type="InterPro" id="IPR023214">
    <property type="entry name" value="HAD_sf"/>
</dbReference>
<accession>A0ABQ5TNH6</accession>
<dbReference type="InterPro" id="IPR006379">
    <property type="entry name" value="HAD-SF_hydro_IIB"/>
</dbReference>
<dbReference type="Gene3D" id="3.40.50.1000">
    <property type="entry name" value="HAD superfamily/HAD-like"/>
    <property type="match status" value="1"/>
</dbReference>
<keyword evidence="2" id="KW-1185">Reference proteome</keyword>
<dbReference type="PANTHER" id="PTHR10000:SF25">
    <property type="entry name" value="PHOSPHATASE YKRA-RELATED"/>
    <property type="match status" value="1"/>
</dbReference>
<sequence>MVKESGIIFFDIDGTLLTEGDKILPPSTKDAIFQLKNLGHEVAIATGRAPFMFEDIRKELEIETYVCYNGQYVVYEGNVIYANPLKASSLENLTQFALDRDHPIVFMNHESMKANVPEDHDYIQESIKSLKSAHYPTHDPAFYKGREIYQALLFNTAGEEKQYEKSFNDFQFVRWHDKSVDILPANGSKANGIKQLLAYSDYPVERQYAFGDGLNDIEMLTEIQNSVAMGNGQPEAKAAASYITKDVDKDGILHGLKMVGLI</sequence>
<dbReference type="EMBL" id="BSKO01000001">
    <property type="protein sequence ID" value="GLO67316.1"/>
    <property type="molecule type" value="Genomic_DNA"/>
</dbReference>
<evidence type="ECO:0000313" key="1">
    <source>
        <dbReference type="EMBL" id="GLO67316.1"/>
    </source>
</evidence>
<evidence type="ECO:0000313" key="2">
    <source>
        <dbReference type="Proteomes" id="UP001275436"/>
    </source>
</evidence>
<dbReference type="NCBIfam" id="TIGR01484">
    <property type="entry name" value="HAD-SF-IIB"/>
    <property type="match status" value="1"/>
</dbReference>
<reference evidence="1 2" key="1">
    <citation type="submission" date="2023-02" db="EMBL/GenBank/DDBJ databases">
        <title>Oceanobacillus kimchii IFOP_LL358 isolated form Alexandrium catenella lab strain.</title>
        <authorList>
            <person name="Gajardo G."/>
            <person name="Ueki S."/>
            <person name="Maruyama F."/>
        </authorList>
    </citation>
    <scope>NUCLEOTIDE SEQUENCE [LARGE SCALE GENOMIC DNA]</scope>
    <source>
        <strain evidence="1 2">IFOP_LL358</strain>
    </source>
</reference>
<dbReference type="InterPro" id="IPR000150">
    <property type="entry name" value="Cof"/>
</dbReference>
<dbReference type="Proteomes" id="UP001275436">
    <property type="component" value="Unassembled WGS sequence"/>
</dbReference>
<name>A0ABQ5TNH6_9BACI</name>
<protein>
    <submittedName>
        <fullName evidence="1">Phosphatase</fullName>
    </submittedName>
</protein>